<evidence type="ECO:0000313" key="6">
    <source>
        <dbReference type="Proteomes" id="UP000245768"/>
    </source>
</evidence>
<dbReference type="OrthoDB" id="68328at2759"/>
<dbReference type="InterPro" id="IPR049450">
    <property type="entry name" value="ACOT8-like_C"/>
</dbReference>
<dbReference type="GO" id="GO:0005782">
    <property type="term" value="C:peroxisomal matrix"/>
    <property type="evidence" value="ECO:0007669"/>
    <property type="project" value="UniProtKB-SubCell"/>
</dbReference>
<dbReference type="Pfam" id="PF13622">
    <property type="entry name" value="4HBT_3"/>
    <property type="match status" value="1"/>
</dbReference>
<reference evidence="5" key="1">
    <citation type="journal article" date="2018" name="Mol. Biol. Evol.">
        <title>Broad Genomic Sampling Reveals a Smut Pathogenic Ancestry of the Fungal Clade Ustilaginomycotina.</title>
        <authorList>
            <person name="Kijpornyongpan T."/>
            <person name="Mondo S.J."/>
            <person name="Barry K."/>
            <person name="Sandor L."/>
            <person name="Lee J."/>
            <person name="Lipzen A."/>
            <person name="Pangilinan J."/>
            <person name="LaButti K."/>
            <person name="Hainaut M."/>
            <person name="Henrissat B."/>
            <person name="Grigoriev I.V."/>
            <person name="Spatafora J.W."/>
            <person name="Aime M.C."/>
        </authorList>
    </citation>
    <scope>NUCLEOTIDE SEQUENCE [LARGE SCALE GENOMIC DNA]</scope>
    <source>
        <strain evidence="5">MCA 4198</strain>
    </source>
</reference>
<evidence type="ECO:0000256" key="2">
    <source>
        <dbReference type="ARBA" id="ARBA00022801"/>
    </source>
</evidence>
<proteinExistence type="inferred from homology"/>
<dbReference type="RefSeq" id="XP_025373720.1">
    <property type="nucleotide sequence ID" value="XM_025525549.1"/>
</dbReference>
<feature type="domain" description="Acyl-CoA thioesterase-like C-terminal" evidence="4">
    <location>
        <begin position="207"/>
        <end position="322"/>
    </location>
</feature>
<dbReference type="EMBL" id="KZ819644">
    <property type="protein sequence ID" value="PWN86522.1"/>
    <property type="molecule type" value="Genomic_DNA"/>
</dbReference>
<dbReference type="PANTHER" id="PTHR11066:SF35">
    <property type="entry name" value="ACYL-COA THIOESTERASE II"/>
    <property type="match status" value="1"/>
</dbReference>
<dbReference type="InterPro" id="IPR042171">
    <property type="entry name" value="Acyl-CoA_hotdog"/>
</dbReference>
<dbReference type="GeneID" id="37047465"/>
<dbReference type="GO" id="GO:0006637">
    <property type="term" value="P:acyl-CoA metabolic process"/>
    <property type="evidence" value="ECO:0007669"/>
    <property type="project" value="InterPro"/>
</dbReference>
<feature type="domain" description="Acyl-CoA thioesterase-like N-terminal HotDog" evidence="3">
    <location>
        <begin position="35"/>
        <end position="112"/>
    </location>
</feature>
<protein>
    <recommendedName>
        <fullName evidence="7">Thioesterase/thiol ester dehydrase-isomerase</fullName>
    </recommendedName>
</protein>
<dbReference type="CDD" id="cd03445">
    <property type="entry name" value="Thioesterase_II_repeat2"/>
    <property type="match status" value="1"/>
</dbReference>
<keyword evidence="2" id="KW-0378">Hydrolase</keyword>
<name>A0A316YB06_9BASI</name>
<evidence type="ECO:0000259" key="3">
    <source>
        <dbReference type="Pfam" id="PF13622"/>
    </source>
</evidence>
<dbReference type="InterPro" id="IPR049449">
    <property type="entry name" value="TesB_ACOT8-like_N"/>
</dbReference>
<dbReference type="InterPro" id="IPR029069">
    <property type="entry name" value="HotDog_dom_sf"/>
</dbReference>
<dbReference type="GO" id="GO:0047617">
    <property type="term" value="F:fatty acyl-CoA hydrolase activity"/>
    <property type="evidence" value="ECO:0007669"/>
    <property type="project" value="InterPro"/>
</dbReference>
<dbReference type="SUPFAM" id="SSF54637">
    <property type="entry name" value="Thioesterase/thiol ester dehydrase-isomerase"/>
    <property type="match status" value="2"/>
</dbReference>
<dbReference type="Proteomes" id="UP000245768">
    <property type="component" value="Unassembled WGS sequence"/>
</dbReference>
<evidence type="ECO:0000259" key="4">
    <source>
        <dbReference type="Pfam" id="PF20789"/>
    </source>
</evidence>
<evidence type="ECO:0008006" key="7">
    <source>
        <dbReference type="Google" id="ProtNLM"/>
    </source>
</evidence>
<organism evidence="5 6">
    <name type="scientific">Acaromyces ingoldii</name>
    <dbReference type="NCBI Taxonomy" id="215250"/>
    <lineage>
        <taxon>Eukaryota</taxon>
        <taxon>Fungi</taxon>
        <taxon>Dikarya</taxon>
        <taxon>Basidiomycota</taxon>
        <taxon>Ustilaginomycotina</taxon>
        <taxon>Exobasidiomycetes</taxon>
        <taxon>Exobasidiales</taxon>
        <taxon>Cryptobasidiaceae</taxon>
        <taxon>Acaromyces</taxon>
    </lineage>
</organism>
<dbReference type="STRING" id="215250.A0A316YB06"/>
<evidence type="ECO:0000256" key="1">
    <source>
        <dbReference type="ARBA" id="ARBA00006538"/>
    </source>
</evidence>
<sequence length="337" mass="36265">MAEISLDSISALRRTGDDRFVSVNKPFWMANSSKAMAYGGCAMVLAINAAAQTVDDRAKNIYSVLGSFLGPTMTDKPVELHVQNLRETRTFSTRFVVASQDGRACLSATVDYIIDSSPEAAKVVPDFSSEAPRVTHPSALLPEREGITRRVEEGRLSAGLAKAFFSTFSPILQLVPASRAAPEGMFAQTLNSLDSKAATTQDGLKLSDRRSYLWYTAPPTMTTGVRGDVLYAPTQATATAMLYCFLLDGATGFTALGHSKQPLQAASAASSLDFAYRIHGPPLEAAKWYLKELGAEVAASERTYVEAKLWEEGTGRLAATLTEATVLRAAKPRAPKL</sequence>
<comment type="similarity">
    <text evidence="1">Belongs to the C/M/P thioester hydrolase family.</text>
</comment>
<gene>
    <name evidence="5" type="ORF">FA10DRAFT_52200</name>
</gene>
<dbReference type="Gene3D" id="2.40.160.210">
    <property type="entry name" value="Acyl-CoA thioesterase, double hotdog domain"/>
    <property type="match status" value="1"/>
</dbReference>
<keyword evidence="6" id="KW-1185">Reference proteome</keyword>
<dbReference type="InterPro" id="IPR003703">
    <property type="entry name" value="Acyl_CoA_thio"/>
</dbReference>
<dbReference type="GO" id="GO:0009062">
    <property type="term" value="P:fatty acid catabolic process"/>
    <property type="evidence" value="ECO:0007669"/>
    <property type="project" value="TreeGrafter"/>
</dbReference>
<dbReference type="AlphaFoldDB" id="A0A316YB06"/>
<evidence type="ECO:0000313" key="5">
    <source>
        <dbReference type="EMBL" id="PWN86522.1"/>
    </source>
</evidence>
<accession>A0A316YB06</accession>
<dbReference type="PANTHER" id="PTHR11066">
    <property type="entry name" value="ACYL-COA THIOESTERASE"/>
    <property type="match status" value="1"/>
</dbReference>
<dbReference type="InParanoid" id="A0A316YB06"/>
<dbReference type="Pfam" id="PF20789">
    <property type="entry name" value="4HBT_3C"/>
    <property type="match status" value="1"/>
</dbReference>